<evidence type="ECO:0000256" key="1">
    <source>
        <dbReference type="SAM" id="Phobius"/>
    </source>
</evidence>
<name>A0A8R2NNB5_ACYPI</name>
<dbReference type="Proteomes" id="UP000007819">
    <property type="component" value="Chromosome X"/>
</dbReference>
<reference evidence="2" key="2">
    <citation type="submission" date="2022-06" db="UniProtKB">
        <authorList>
            <consortium name="EnsemblMetazoa"/>
        </authorList>
    </citation>
    <scope>IDENTIFICATION</scope>
</reference>
<proteinExistence type="predicted"/>
<dbReference type="EnsemblMetazoa" id="XM_029485803.1">
    <property type="protein sequence ID" value="XP_029341663.1"/>
    <property type="gene ID" value="LOC115033405"/>
</dbReference>
<protein>
    <submittedName>
        <fullName evidence="2">Uncharacterized protein</fullName>
    </submittedName>
</protein>
<keyword evidence="1" id="KW-0472">Membrane</keyword>
<dbReference type="GeneID" id="115033405"/>
<dbReference type="RefSeq" id="XP_029341663.1">
    <property type="nucleotide sequence ID" value="XM_029485803.1"/>
</dbReference>
<dbReference type="AlphaFoldDB" id="A0A8R2NNB5"/>
<evidence type="ECO:0000313" key="3">
    <source>
        <dbReference type="Proteomes" id="UP000007819"/>
    </source>
</evidence>
<keyword evidence="3" id="KW-1185">Reference proteome</keyword>
<sequence length="108" mass="12302">MNLHKVKISPGVAFFLKMYQSKNFKFLVITCNNFLFVTSRRFNDHLSFKQQESRSQNALYIASSTTVFLLTFFVFDKVVIGYRGSSGIVPAPSISQFQSSETNKIKST</sequence>
<reference evidence="3" key="1">
    <citation type="submission" date="2010-06" db="EMBL/GenBank/DDBJ databases">
        <authorList>
            <person name="Jiang H."/>
            <person name="Abraham K."/>
            <person name="Ali S."/>
            <person name="Alsbrooks S.L."/>
            <person name="Anim B.N."/>
            <person name="Anosike U.S."/>
            <person name="Attaway T."/>
            <person name="Bandaranaike D.P."/>
            <person name="Battles P.K."/>
            <person name="Bell S.N."/>
            <person name="Bell A.V."/>
            <person name="Beltran B."/>
            <person name="Bickham C."/>
            <person name="Bustamante Y."/>
            <person name="Caleb T."/>
            <person name="Canada A."/>
            <person name="Cardenas V."/>
            <person name="Carter K."/>
            <person name="Chacko J."/>
            <person name="Chandrabose M.N."/>
            <person name="Chavez D."/>
            <person name="Chavez A."/>
            <person name="Chen L."/>
            <person name="Chu H.-S."/>
            <person name="Claassen K.J."/>
            <person name="Cockrell R."/>
            <person name="Collins M."/>
            <person name="Cooper J.A."/>
            <person name="Cree A."/>
            <person name="Curry S.M."/>
            <person name="Da Y."/>
            <person name="Dao M.D."/>
            <person name="Das B."/>
            <person name="Davila M.-L."/>
            <person name="Davy-Carroll L."/>
            <person name="Denson S."/>
            <person name="Dinh H."/>
            <person name="Ebong V.E."/>
            <person name="Edwards J.R."/>
            <person name="Egan A."/>
            <person name="El-Daye J."/>
            <person name="Escobedo L."/>
            <person name="Fernandez S."/>
            <person name="Fernando P.R."/>
            <person name="Flagg N."/>
            <person name="Forbes L.D."/>
            <person name="Fowler R.G."/>
            <person name="Fu Q."/>
            <person name="Gabisi R.A."/>
            <person name="Ganer J."/>
            <person name="Garbino Pronczuk A."/>
            <person name="Garcia R.M."/>
            <person name="Garner T."/>
            <person name="Garrett T.E."/>
            <person name="Gonzalez D.A."/>
            <person name="Hamid H."/>
            <person name="Hawkins E.S."/>
            <person name="Hirani K."/>
            <person name="Hogues M.E."/>
            <person name="Hollins B."/>
            <person name="Hsiao C.-H."/>
            <person name="Jabil R."/>
            <person name="James M.L."/>
            <person name="Jhangiani S.N."/>
            <person name="Johnson B."/>
            <person name="Johnson Q."/>
            <person name="Joshi V."/>
            <person name="Kalu J.B."/>
            <person name="Kam C."/>
            <person name="Kashfia A."/>
            <person name="Keebler J."/>
            <person name="Kisamo H."/>
            <person name="Kovar C.L."/>
            <person name="Lago L.A."/>
            <person name="Lai C.-Y."/>
            <person name="Laidlaw J."/>
            <person name="Lara F."/>
            <person name="Le T.-K."/>
            <person name="Lee S.L."/>
            <person name="Legall F.H."/>
            <person name="Lemon S.J."/>
            <person name="Lewis L.R."/>
            <person name="Li B."/>
            <person name="Liu Y."/>
            <person name="Liu Y.-S."/>
            <person name="Lopez J."/>
            <person name="Lozado R.J."/>
            <person name="Lu J."/>
            <person name="Madu R.C."/>
            <person name="Maheshwari M."/>
            <person name="Maheshwari R."/>
            <person name="Malloy K."/>
            <person name="Martinez E."/>
            <person name="Mathew T."/>
            <person name="Mercado I.C."/>
            <person name="Mercado C."/>
            <person name="Meyer B."/>
            <person name="Montgomery K."/>
            <person name="Morgan M.B."/>
            <person name="Munidasa M."/>
            <person name="Nazareth L.V."/>
            <person name="Nelson J."/>
            <person name="Ng B.M."/>
            <person name="Nguyen N.B."/>
            <person name="Nguyen P.Q."/>
            <person name="Nguyen T."/>
            <person name="Obregon M."/>
            <person name="Okwuonu G.O."/>
            <person name="Onwere C.G."/>
            <person name="Orozco G."/>
            <person name="Parra A."/>
            <person name="Patel S."/>
            <person name="Patil S."/>
            <person name="Perez A."/>
            <person name="Perez Y."/>
            <person name="Pham C."/>
            <person name="Primus E.L."/>
            <person name="Pu L.-L."/>
            <person name="Puazo M."/>
            <person name="Qin X."/>
            <person name="Quiroz J.B."/>
            <person name="Reese J."/>
            <person name="Richards S."/>
            <person name="Rives C.M."/>
            <person name="Robberts R."/>
            <person name="Ruiz S.J."/>
            <person name="Ruiz M.J."/>
            <person name="Santibanez J."/>
            <person name="Schneider B.W."/>
            <person name="Sisson I."/>
            <person name="Smith M."/>
            <person name="Sodergren E."/>
            <person name="Song X.-Z."/>
            <person name="Song B.B."/>
            <person name="Summersgill H."/>
            <person name="Thelus R."/>
            <person name="Thornton R.D."/>
            <person name="Trejos Z.Y."/>
            <person name="Usmani K."/>
            <person name="Vattathil S."/>
            <person name="Villasana D."/>
            <person name="Walker D.L."/>
            <person name="Wang S."/>
            <person name="Wang K."/>
            <person name="White C.S."/>
            <person name="Williams A.C."/>
            <person name="Williamson J."/>
            <person name="Wilson K."/>
            <person name="Woghiren I.O."/>
            <person name="Woodworth J.R."/>
            <person name="Worley K.C."/>
            <person name="Wright R.A."/>
            <person name="Wu W."/>
            <person name="Young L."/>
            <person name="Zhang L."/>
            <person name="Zhang J."/>
            <person name="Zhu Y."/>
            <person name="Muzny D.M."/>
            <person name="Weinstock G."/>
            <person name="Gibbs R.A."/>
        </authorList>
    </citation>
    <scope>NUCLEOTIDE SEQUENCE [LARGE SCALE GENOMIC DNA]</scope>
    <source>
        <strain evidence="3">LSR1</strain>
    </source>
</reference>
<keyword evidence="1" id="KW-1133">Transmembrane helix</keyword>
<accession>A0A8R2NNB5</accession>
<evidence type="ECO:0000313" key="2">
    <source>
        <dbReference type="EnsemblMetazoa" id="XP_029341663.1"/>
    </source>
</evidence>
<organism evidence="2 3">
    <name type="scientific">Acyrthosiphon pisum</name>
    <name type="common">Pea aphid</name>
    <dbReference type="NCBI Taxonomy" id="7029"/>
    <lineage>
        <taxon>Eukaryota</taxon>
        <taxon>Metazoa</taxon>
        <taxon>Ecdysozoa</taxon>
        <taxon>Arthropoda</taxon>
        <taxon>Hexapoda</taxon>
        <taxon>Insecta</taxon>
        <taxon>Pterygota</taxon>
        <taxon>Neoptera</taxon>
        <taxon>Paraneoptera</taxon>
        <taxon>Hemiptera</taxon>
        <taxon>Sternorrhyncha</taxon>
        <taxon>Aphidomorpha</taxon>
        <taxon>Aphidoidea</taxon>
        <taxon>Aphididae</taxon>
        <taxon>Macrosiphini</taxon>
        <taxon>Acyrthosiphon</taxon>
    </lineage>
</organism>
<keyword evidence="1" id="KW-0812">Transmembrane</keyword>
<dbReference type="KEGG" id="api:115033405"/>
<feature type="transmembrane region" description="Helical" evidence="1">
    <location>
        <begin position="58"/>
        <end position="75"/>
    </location>
</feature>